<gene>
    <name evidence="2" type="ORF">E2R66_27830</name>
</gene>
<organism evidence="2 3">
    <name type="scientific">Mucilaginibacter psychrotolerans</name>
    <dbReference type="NCBI Taxonomy" id="1524096"/>
    <lineage>
        <taxon>Bacteria</taxon>
        <taxon>Pseudomonadati</taxon>
        <taxon>Bacteroidota</taxon>
        <taxon>Sphingobacteriia</taxon>
        <taxon>Sphingobacteriales</taxon>
        <taxon>Sphingobacteriaceae</taxon>
        <taxon>Mucilaginibacter</taxon>
    </lineage>
</organism>
<dbReference type="EMBL" id="SOZE01000063">
    <property type="protein sequence ID" value="TFF29767.1"/>
    <property type="molecule type" value="Genomic_DNA"/>
</dbReference>
<dbReference type="AlphaFoldDB" id="A0A4Y8RY28"/>
<dbReference type="SMART" id="SM00748">
    <property type="entry name" value="HEPN"/>
    <property type="match status" value="1"/>
</dbReference>
<evidence type="ECO:0000313" key="3">
    <source>
        <dbReference type="Proteomes" id="UP000297540"/>
    </source>
</evidence>
<comment type="caution">
    <text evidence="2">The sequence shown here is derived from an EMBL/GenBank/DDBJ whole genome shotgun (WGS) entry which is preliminary data.</text>
</comment>
<reference evidence="2 3" key="1">
    <citation type="journal article" date="2017" name="Int. J. Syst. Evol. Microbiol.">
        <title>Mucilaginibacterpsychrotolerans sp. nov., isolated from peatlands.</title>
        <authorList>
            <person name="Deng Y."/>
            <person name="Shen L."/>
            <person name="Xu B."/>
            <person name="Liu Y."/>
            <person name="Gu Z."/>
            <person name="Liu H."/>
            <person name="Zhou Y."/>
        </authorList>
    </citation>
    <scope>NUCLEOTIDE SEQUENCE [LARGE SCALE GENOMIC DNA]</scope>
    <source>
        <strain evidence="2 3">NH7-4</strain>
    </source>
</reference>
<evidence type="ECO:0000313" key="2">
    <source>
        <dbReference type="EMBL" id="TFF29767.1"/>
    </source>
</evidence>
<dbReference type="Proteomes" id="UP000297540">
    <property type="component" value="Unassembled WGS sequence"/>
</dbReference>
<dbReference type="Pfam" id="PF05168">
    <property type="entry name" value="HEPN"/>
    <property type="match status" value="1"/>
</dbReference>
<sequence length="362" mass="41470">MNMNNINFFNGSVMNIVIFNGSSITIAGITMEIDTVIETAYKRLLAQAHERIMVLEAALNREFPIEDLVDDHYGTEEQGKEMDELIHKVAEKYNLSHIFCFARKNNITNDFNAFGNLSSGVDIDLHHFLLFITKGSERVEHEIQDYINNHFKTFKVTAISHSFESARNAIGQGNRFFVTAFKGIALYHDKETFLDVEVPKLNPATTLEKAEKRFHDHIRMASGFLHSASICIRNEKFIENGVFSLHQAVEQACIAIIKVHTGYRIDLHNIARLLNLCRFISEQPMNLFLPGDKESERLFQILRDSYGNARYKENFKIDETDAINILEKVAAFVELAESLCLDWINSLRTEISNSNEVEQTKE</sequence>
<keyword evidence="3" id="KW-1185">Reference proteome</keyword>
<name>A0A4Y8RY28_9SPHI</name>
<feature type="domain" description="HEPN" evidence="1">
    <location>
        <begin position="218"/>
        <end position="329"/>
    </location>
</feature>
<proteinExistence type="predicted"/>
<accession>A0A4Y8RY28</accession>
<dbReference type="SUPFAM" id="SSF81593">
    <property type="entry name" value="Nucleotidyltransferase substrate binding subunit/domain"/>
    <property type="match status" value="1"/>
</dbReference>
<protein>
    <submittedName>
        <fullName evidence="2">HEPN domain-containing protein</fullName>
    </submittedName>
</protein>
<dbReference type="Gene3D" id="1.20.120.330">
    <property type="entry name" value="Nucleotidyltransferases domain 2"/>
    <property type="match status" value="1"/>
</dbReference>
<evidence type="ECO:0000259" key="1">
    <source>
        <dbReference type="SMART" id="SM00748"/>
    </source>
</evidence>
<dbReference type="InterPro" id="IPR007842">
    <property type="entry name" value="HEPN_dom"/>
</dbReference>